<evidence type="ECO:0000256" key="8">
    <source>
        <dbReference type="ARBA" id="ARBA00022777"/>
    </source>
</evidence>
<dbReference type="EC" id="2.7.1.36" evidence="3 13"/>
<dbReference type="GO" id="GO:0005829">
    <property type="term" value="C:cytosol"/>
    <property type="evidence" value="ECO:0007669"/>
    <property type="project" value="TreeGrafter"/>
</dbReference>
<evidence type="ECO:0000256" key="7">
    <source>
        <dbReference type="ARBA" id="ARBA00022741"/>
    </source>
</evidence>
<dbReference type="Gene3D" id="3.30.230.10">
    <property type="match status" value="1"/>
</dbReference>
<evidence type="ECO:0000256" key="6">
    <source>
        <dbReference type="ARBA" id="ARBA00022679"/>
    </source>
</evidence>
<dbReference type="NCBIfam" id="TIGR00549">
    <property type="entry name" value="mevalon_kin"/>
    <property type="match status" value="1"/>
</dbReference>
<keyword evidence="7 13" id="KW-0547">Nucleotide-binding</keyword>
<keyword evidence="8 13" id="KW-0418">Kinase</keyword>
<dbReference type="InterPro" id="IPR006203">
    <property type="entry name" value="GHMP_knse_ATP-bd_CS"/>
</dbReference>
<evidence type="ECO:0000256" key="13">
    <source>
        <dbReference type="RuleBase" id="RU363087"/>
    </source>
</evidence>
<keyword evidence="5 13" id="KW-0444">Lipid biosynthesis</keyword>
<proteinExistence type="inferred from homology"/>
<dbReference type="GO" id="GO:0004496">
    <property type="term" value="F:mevalonate kinase activity"/>
    <property type="evidence" value="ECO:0007669"/>
    <property type="project" value="UniProtKB-EC"/>
</dbReference>
<dbReference type="SUPFAM" id="SSF55060">
    <property type="entry name" value="GHMP Kinase, C-terminal domain"/>
    <property type="match status" value="1"/>
</dbReference>
<keyword evidence="13" id="KW-0752">Steroid biosynthesis</keyword>
<dbReference type="PRINTS" id="PR00959">
    <property type="entry name" value="MEVGALKINASE"/>
</dbReference>
<evidence type="ECO:0000313" key="16">
    <source>
        <dbReference type="EMBL" id="KCV71579.1"/>
    </source>
</evidence>
<keyword evidence="9 13" id="KW-0067">ATP-binding</keyword>
<dbReference type="InterPro" id="IPR036554">
    <property type="entry name" value="GHMP_kinase_C_sf"/>
</dbReference>
<evidence type="ECO:0000256" key="12">
    <source>
        <dbReference type="ARBA" id="ARBA00029438"/>
    </source>
</evidence>
<dbReference type="PANTHER" id="PTHR43290:SF2">
    <property type="entry name" value="MEVALONATE KINASE"/>
    <property type="match status" value="1"/>
</dbReference>
<dbReference type="eggNOG" id="KOG1511">
    <property type="taxonomic scope" value="Eukaryota"/>
</dbReference>
<evidence type="ECO:0000256" key="10">
    <source>
        <dbReference type="ARBA" id="ARBA00022842"/>
    </source>
</evidence>
<protein>
    <recommendedName>
        <fullName evidence="3 13">Mevalonate kinase</fullName>
        <shortName evidence="13">MK</shortName>
        <ecNumber evidence="3 13">2.7.1.36</ecNumber>
    </recommendedName>
</protein>
<dbReference type="GeneID" id="20527243"/>
<feature type="domain" description="GHMP kinase C-terminal" evidence="15">
    <location>
        <begin position="334"/>
        <end position="403"/>
    </location>
</feature>
<dbReference type="AlphaFoldDB" id="A0A058ZB05"/>
<dbReference type="PROSITE" id="PS00627">
    <property type="entry name" value="GHMP_KINASES_ATP"/>
    <property type="match status" value="1"/>
</dbReference>
<dbReference type="InterPro" id="IPR013750">
    <property type="entry name" value="GHMP_kinase_C_dom"/>
</dbReference>
<comment type="subcellular location">
    <subcellularLocation>
        <location evidence="1 13">Cytoplasm</location>
    </subcellularLocation>
</comment>
<evidence type="ECO:0000259" key="15">
    <source>
        <dbReference type="Pfam" id="PF08544"/>
    </source>
</evidence>
<dbReference type="RefSeq" id="XP_009494702.1">
    <property type="nucleotide sequence ID" value="XM_009496427.1"/>
</dbReference>
<keyword evidence="13" id="KW-0756">Sterol biosynthesis</keyword>
<keyword evidence="13" id="KW-1207">Sterol metabolism</keyword>
<dbReference type="Gene3D" id="3.30.70.890">
    <property type="entry name" value="GHMP kinase, C-terminal domain"/>
    <property type="match status" value="1"/>
</dbReference>
<dbReference type="InterPro" id="IPR006204">
    <property type="entry name" value="GHMP_kinase_N_dom"/>
</dbReference>
<dbReference type="GO" id="GO:0019287">
    <property type="term" value="P:isopentenyl diphosphate biosynthetic process, mevalonate pathway"/>
    <property type="evidence" value="ECO:0007669"/>
    <property type="project" value="UniProtKB-UniPathway"/>
</dbReference>
<keyword evidence="4 13" id="KW-0963">Cytoplasm</keyword>
<evidence type="ECO:0000256" key="11">
    <source>
        <dbReference type="ARBA" id="ARBA00023098"/>
    </source>
</evidence>
<feature type="domain" description="GHMP kinase N-terminal" evidence="14">
    <location>
        <begin position="162"/>
        <end position="244"/>
    </location>
</feature>
<keyword evidence="13" id="KW-0753">Steroid metabolism</keyword>
<dbReference type="EMBL" id="KB932203">
    <property type="protein sequence ID" value="KCV71579.1"/>
    <property type="molecule type" value="Genomic_DNA"/>
</dbReference>
<dbReference type="GO" id="GO:0006695">
    <property type="term" value="P:cholesterol biosynthetic process"/>
    <property type="evidence" value="ECO:0007669"/>
    <property type="project" value="TreeGrafter"/>
</dbReference>
<evidence type="ECO:0000256" key="3">
    <source>
        <dbReference type="ARBA" id="ARBA00012103"/>
    </source>
</evidence>
<dbReference type="InterPro" id="IPR020568">
    <property type="entry name" value="Ribosomal_Su5_D2-typ_SF"/>
</dbReference>
<evidence type="ECO:0000256" key="1">
    <source>
        <dbReference type="ARBA" id="ARBA00004496"/>
    </source>
</evidence>
<organism evidence="16">
    <name type="scientific">Fonticula alba</name>
    <name type="common">Slime mold</name>
    <dbReference type="NCBI Taxonomy" id="691883"/>
    <lineage>
        <taxon>Eukaryota</taxon>
        <taxon>Rotosphaerida</taxon>
        <taxon>Fonticulaceae</taxon>
        <taxon>Fonticula</taxon>
    </lineage>
</organism>
<dbReference type="Pfam" id="PF08544">
    <property type="entry name" value="GHMP_kinases_C"/>
    <property type="match status" value="1"/>
</dbReference>
<dbReference type="InterPro" id="IPR014721">
    <property type="entry name" value="Ribsml_uS5_D2-typ_fold_subgr"/>
</dbReference>
<keyword evidence="17" id="KW-1185">Reference proteome</keyword>
<keyword evidence="10" id="KW-0460">Magnesium</keyword>
<evidence type="ECO:0000256" key="2">
    <source>
        <dbReference type="ARBA" id="ARBA00006495"/>
    </source>
</evidence>
<keyword evidence="6 13" id="KW-0808">Transferase</keyword>
<evidence type="ECO:0000256" key="4">
    <source>
        <dbReference type="ARBA" id="ARBA00022490"/>
    </source>
</evidence>
<comment type="similarity">
    <text evidence="2 13">Belongs to the GHMP kinase family. Mevalonate kinase subfamily.</text>
</comment>
<comment type="catalytic activity">
    <reaction evidence="13">
        <text>(R)-mevalonate + ATP = (R)-5-phosphomevalonate + ADP + H(+)</text>
        <dbReference type="Rhea" id="RHEA:17065"/>
        <dbReference type="ChEBI" id="CHEBI:15378"/>
        <dbReference type="ChEBI" id="CHEBI:30616"/>
        <dbReference type="ChEBI" id="CHEBI:36464"/>
        <dbReference type="ChEBI" id="CHEBI:58146"/>
        <dbReference type="ChEBI" id="CHEBI:456216"/>
        <dbReference type="EC" id="2.7.1.36"/>
    </reaction>
</comment>
<gene>
    <name evidence="16" type="ORF">H696_02518</name>
</gene>
<evidence type="ECO:0000256" key="5">
    <source>
        <dbReference type="ARBA" id="ARBA00022516"/>
    </source>
</evidence>
<keyword evidence="11 13" id="KW-0443">Lipid metabolism</keyword>
<accession>A0A058ZB05</accession>
<evidence type="ECO:0000256" key="9">
    <source>
        <dbReference type="ARBA" id="ARBA00022840"/>
    </source>
</evidence>
<dbReference type="Pfam" id="PF00288">
    <property type="entry name" value="GHMP_kinases_N"/>
    <property type="match status" value="1"/>
</dbReference>
<dbReference type="InterPro" id="IPR006205">
    <property type="entry name" value="Mev_gal_kin"/>
</dbReference>
<dbReference type="SUPFAM" id="SSF54211">
    <property type="entry name" value="Ribosomal protein S5 domain 2-like"/>
    <property type="match status" value="1"/>
</dbReference>
<evidence type="ECO:0000259" key="14">
    <source>
        <dbReference type="Pfam" id="PF00288"/>
    </source>
</evidence>
<comment type="pathway">
    <text evidence="12 13">Isoprenoid biosynthesis; isopentenyl diphosphate biosynthesis via mevalonate pathway; isopentenyl diphosphate from (R)-mevalonate: step 1/3.</text>
</comment>
<sequence>MCAEPIYPEVVLSSAPGKVILSGEHAVVHFKTAIAVSVDLRTFVSIHVEPFAGLGEATIALDMPDVRLDSALLSCAKIAALGPGLPSDAEAACSPLEMTDHTREAFDAASKAFVENPASLSLASVDAKQSSTPLPQSALALTGFLFLVRHLLVDKLTELGLLANVSVHSTLPIGAGLGSSASYATALSAALLKWRVLLAAPDTPAKWFHSAAFRDLVNQWSFRAEQLIHGTPSGVDNFVSTFGGTVAFRRGEAPVSMPPLPAFLRFIVTNTRVPRSTRALVEKVASNLAEFPTVVGPVLDAIQGISDAYVELLAPLGPTGGADLDHPAMCAFLAKFAKLMTINNHLLSSVGVGHASIDRVADIAGSLGQCATKLTGAGGGGCVISLVPEPVAPDTQAQVAAVVDAVSTGLREAGFAPFETRLGGPGVLFYDLADDLPGAGPEDDPHALRSAMHAACSDHKFWVEIE</sequence>
<dbReference type="UniPathway" id="UPA00057">
    <property type="reaction ID" value="UER00098"/>
</dbReference>
<evidence type="ECO:0000313" key="17">
    <source>
        <dbReference type="Proteomes" id="UP000030693"/>
    </source>
</evidence>
<dbReference type="STRING" id="691883.A0A058ZB05"/>
<dbReference type="PANTHER" id="PTHR43290">
    <property type="entry name" value="MEVALONATE KINASE"/>
    <property type="match status" value="1"/>
</dbReference>
<reference evidence="16" key="1">
    <citation type="submission" date="2013-04" db="EMBL/GenBank/DDBJ databases">
        <title>The Genome Sequence of Fonticula alba ATCC 38817.</title>
        <authorList>
            <consortium name="The Broad Institute Genomics Platform"/>
            <person name="Russ C."/>
            <person name="Cuomo C."/>
            <person name="Burger G."/>
            <person name="Gray M.W."/>
            <person name="Holland P.W.H."/>
            <person name="King N."/>
            <person name="Lang F.B.F."/>
            <person name="Roger A.J."/>
            <person name="Ruiz-Trillo I."/>
            <person name="Brown M."/>
            <person name="Walker B."/>
            <person name="Young S."/>
            <person name="Zeng Q."/>
            <person name="Gargeya S."/>
            <person name="Fitzgerald M."/>
            <person name="Haas B."/>
            <person name="Abouelleil A."/>
            <person name="Allen A.W."/>
            <person name="Alvarado L."/>
            <person name="Arachchi H.M."/>
            <person name="Berlin A.M."/>
            <person name="Chapman S.B."/>
            <person name="Gainer-Dewar J."/>
            <person name="Goldberg J."/>
            <person name="Griggs A."/>
            <person name="Gujja S."/>
            <person name="Hansen M."/>
            <person name="Howarth C."/>
            <person name="Imamovic A."/>
            <person name="Ireland A."/>
            <person name="Larimer J."/>
            <person name="McCowan C."/>
            <person name="Murphy C."/>
            <person name="Pearson M."/>
            <person name="Poon T.W."/>
            <person name="Priest M."/>
            <person name="Roberts A."/>
            <person name="Saif S."/>
            <person name="Shea T."/>
            <person name="Sisk P."/>
            <person name="Sykes S."/>
            <person name="Wortman J."/>
            <person name="Nusbaum C."/>
            <person name="Birren B."/>
        </authorList>
    </citation>
    <scope>NUCLEOTIDE SEQUENCE [LARGE SCALE GENOMIC DNA]</scope>
    <source>
        <strain evidence="16">ATCC 38817</strain>
    </source>
</reference>
<dbReference type="GO" id="GO:0005524">
    <property type="term" value="F:ATP binding"/>
    <property type="evidence" value="ECO:0007669"/>
    <property type="project" value="UniProtKB-KW"/>
</dbReference>
<dbReference type="OrthoDB" id="1652964at2759"/>
<name>A0A058ZB05_FONAL</name>
<dbReference type="OMA" id="LMDFNHG"/>
<dbReference type="Proteomes" id="UP000030693">
    <property type="component" value="Unassembled WGS sequence"/>
</dbReference>